<feature type="non-terminal residue" evidence="22">
    <location>
        <position position="1"/>
    </location>
</feature>
<keyword evidence="5" id="KW-0963">Cytoplasm</keyword>
<dbReference type="EMBL" id="VYXH01005887">
    <property type="protein sequence ID" value="NWQ91157.1"/>
    <property type="molecule type" value="Genomic_DNA"/>
</dbReference>
<evidence type="ECO:0000256" key="16">
    <source>
        <dbReference type="ARBA" id="ARBA00067773"/>
    </source>
</evidence>
<comment type="subunit">
    <text evidence="15">Interacts with SIN3B. Interacts with CTNNB1 (via Armadillo repeats 2-8). Interacts with USP7 (via MATH domain).</text>
</comment>
<dbReference type="Gene3D" id="3.30.40.10">
    <property type="entry name" value="Zinc/RING finger domain, C3HC4 (zinc finger)"/>
    <property type="match status" value="1"/>
</dbReference>
<sequence>KRKRLCLTARLRSAPSARSSFAPGTLLWDAAVMPGCQHGRCMCHGGHGGGGLPPCFPGAAAWHRASAWAGASARALPASWWALGSKSTPWVMVLCPVADEPSAMGSRASAFLGTQKTSLFFWRKAEIPTTACESKGLKEKDKYHLAHGKTRSDHLTFSSCPGFSVWKRNRKEPFPAYYPAVPSPRGAGSHGKCRASPTARQSTPAQPHSPADALRGFEDSLARGRKLSDAHSMNFSFLLQSILLSASIKREGDSPTASPHSSDDIHHSDRYQVSRRMPSLVSALGREPARPTRIGKMKRRKQDEGQREGSCMTEDDSVDIENENGNRFEEYEWCGQKRIRATTLLEGGFRGSGFIMCSGKENPDSDADLDVDGDDTLEYGKPQYTEADVIPCTGEEPGEAKEREALRGAVLNGGTPSTRITPEFSKWASDEMPSTSNGESSKQETMQKTCKNSDIEKITEDSAVTTFEALKARVRELERQLSRGDRYKCLICMDSYTMPLTSIQCWHVHCEECWLRTLGAKKLCPQCNTITSPGDLRRIYL</sequence>
<keyword evidence="14" id="KW-0175">Coiled coil</keyword>
<dbReference type="GO" id="GO:0005737">
    <property type="term" value="C:cytoplasm"/>
    <property type="evidence" value="ECO:0007669"/>
    <property type="project" value="UniProtKB-SubCell"/>
</dbReference>
<keyword evidence="10 19" id="KW-0863">Zinc-finger</keyword>
<name>A0A7K4T1V0_9CHAR</name>
<evidence type="ECO:0000256" key="20">
    <source>
        <dbReference type="SAM" id="MobiDB-lite"/>
    </source>
</evidence>
<dbReference type="InterPro" id="IPR052443">
    <property type="entry name" value="E3_ubiq-ligase_RNF220-like"/>
</dbReference>
<protein>
    <recommendedName>
        <fullName evidence="16">E3 ubiquitin-protein ligase RNF220</fullName>
        <ecNumber evidence="4">2.3.2.27</ecNumber>
    </recommendedName>
    <alternativeName>
        <fullName evidence="18">RING finger protein 220</fullName>
    </alternativeName>
    <alternativeName>
        <fullName evidence="17">RING-type E3 ubiquitin transferase RNF220</fullName>
    </alternativeName>
</protein>
<dbReference type="FunFam" id="3.30.40.10:FF:000195">
    <property type="entry name" value="E3 ubiquitin-protein ligase RNF220"/>
    <property type="match status" value="1"/>
</dbReference>
<comment type="catalytic activity">
    <reaction evidence="1">
        <text>S-ubiquitinyl-[E2 ubiquitin-conjugating enzyme]-L-cysteine + [acceptor protein]-L-lysine = [E2 ubiquitin-conjugating enzyme]-L-cysteine + N(6)-ubiquitinyl-[acceptor protein]-L-lysine.</text>
        <dbReference type="EC" id="2.3.2.27"/>
    </reaction>
</comment>
<dbReference type="Proteomes" id="UP000574691">
    <property type="component" value="Unassembled WGS sequence"/>
</dbReference>
<evidence type="ECO:0000256" key="19">
    <source>
        <dbReference type="PROSITE-ProRule" id="PRU00175"/>
    </source>
</evidence>
<dbReference type="EC" id="2.3.2.27" evidence="4"/>
<dbReference type="GO" id="GO:0061630">
    <property type="term" value="F:ubiquitin protein ligase activity"/>
    <property type="evidence" value="ECO:0007669"/>
    <property type="project" value="UniProtKB-EC"/>
</dbReference>
<evidence type="ECO:0000256" key="4">
    <source>
        <dbReference type="ARBA" id="ARBA00012483"/>
    </source>
</evidence>
<dbReference type="InterPro" id="IPR031824">
    <property type="entry name" value="RNF220_mid"/>
</dbReference>
<dbReference type="PANTHER" id="PTHR13459">
    <property type="entry name" value="E3 UBIQUITIN-PROTEIN LIGASE RNF220 ISOFORM X1"/>
    <property type="match status" value="1"/>
</dbReference>
<feature type="domain" description="RING-type" evidence="21">
    <location>
        <begin position="489"/>
        <end position="528"/>
    </location>
</feature>
<dbReference type="GO" id="GO:0008270">
    <property type="term" value="F:zinc ion binding"/>
    <property type="evidence" value="ECO:0007669"/>
    <property type="project" value="UniProtKB-KW"/>
</dbReference>
<evidence type="ECO:0000256" key="7">
    <source>
        <dbReference type="ARBA" id="ARBA00022553"/>
    </source>
</evidence>
<evidence type="ECO:0000256" key="12">
    <source>
        <dbReference type="ARBA" id="ARBA00022833"/>
    </source>
</evidence>
<evidence type="ECO:0000259" key="21">
    <source>
        <dbReference type="PROSITE" id="PS50089"/>
    </source>
</evidence>
<feature type="region of interest" description="Disordered" evidence="20">
    <location>
        <begin position="181"/>
        <end position="213"/>
    </location>
</feature>
<evidence type="ECO:0000256" key="8">
    <source>
        <dbReference type="ARBA" id="ARBA00022679"/>
    </source>
</evidence>
<evidence type="ECO:0000256" key="3">
    <source>
        <dbReference type="ARBA" id="ARBA00004906"/>
    </source>
</evidence>
<comment type="pathway">
    <text evidence="3">Protein modification; protein ubiquitination.</text>
</comment>
<evidence type="ECO:0000256" key="13">
    <source>
        <dbReference type="ARBA" id="ARBA00022843"/>
    </source>
</evidence>
<dbReference type="GO" id="GO:0006513">
    <property type="term" value="P:protein monoubiquitination"/>
    <property type="evidence" value="ECO:0007669"/>
    <property type="project" value="UniProtKB-ARBA"/>
</dbReference>
<keyword evidence="22" id="KW-0436">Ligase</keyword>
<feature type="region of interest" description="Disordered" evidence="20">
    <location>
        <begin position="428"/>
        <end position="451"/>
    </location>
</feature>
<dbReference type="PROSITE" id="PS50089">
    <property type="entry name" value="ZF_RING_2"/>
    <property type="match status" value="1"/>
</dbReference>
<keyword evidence="23" id="KW-1185">Reference proteome</keyword>
<keyword evidence="9" id="KW-0479">Metal-binding</keyword>
<evidence type="ECO:0000256" key="6">
    <source>
        <dbReference type="ARBA" id="ARBA00022499"/>
    </source>
</evidence>
<dbReference type="AlphaFoldDB" id="A0A7K4T1V0"/>
<dbReference type="SUPFAM" id="SSF57850">
    <property type="entry name" value="RING/U-box"/>
    <property type="match status" value="1"/>
</dbReference>
<feature type="compositionally biased region" description="Basic and acidic residues" evidence="20">
    <location>
        <begin position="261"/>
        <end position="272"/>
    </location>
</feature>
<keyword evidence="7" id="KW-0597">Phosphoprotein</keyword>
<gene>
    <name evidence="22" type="primary">Rnf220</name>
    <name evidence="22" type="ORF">BURBIS_R11221</name>
</gene>
<dbReference type="InterPro" id="IPR040178">
    <property type="entry name" value="RNF220_RING"/>
</dbReference>
<feature type="non-terminal residue" evidence="22">
    <location>
        <position position="541"/>
    </location>
</feature>
<accession>A0A7K4T1V0</accession>
<evidence type="ECO:0000256" key="9">
    <source>
        <dbReference type="ARBA" id="ARBA00022723"/>
    </source>
</evidence>
<evidence type="ECO:0000256" key="1">
    <source>
        <dbReference type="ARBA" id="ARBA00000900"/>
    </source>
</evidence>
<dbReference type="CDD" id="cd16563">
    <property type="entry name" value="RING-HC_RNF220"/>
    <property type="match status" value="1"/>
</dbReference>
<comment type="caution">
    <text evidence="22">The sequence shown here is derived from an EMBL/GenBank/DDBJ whole genome shotgun (WGS) entry which is preliminary data.</text>
</comment>
<dbReference type="Pfam" id="PF15926">
    <property type="entry name" value="RNF220"/>
    <property type="match status" value="1"/>
</dbReference>
<keyword evidence="8" id="KW-0808">Transferase</keyword>
<evidence type="ECO:0000256" key="15">
    <source>
        <dbReference type="ARBA" id="ARBA00063526"/>
    </source>
</evidence>
<feature type="region of interest" description="Disordered" evidence="20">
    <location>
        <begin position="250"/>
        <end position="318"/>
    </location>
</feature>
<keyword evidence="11" id="KW-0833">Ubl conjugation pathway</keyword>
<evidence type="ECO:0000256" key="2">
    <source>
        <dbReference type="ARBA" id="ARBA00004496"/>
    </source>
</evidence>
<keyword evidence="6" id="KW-1017">Isopeptide bond</keyword>
<evidence type="ECO:0000313" key="22">
    <source>
        <dbReference type="EMBL" id="NWQ91157.1"/>
    </source>
</evidence>
<reference evidence="22 23" key="1">
    <citation type="submission" date="2019-09" db="EMBL/GenBank/DDBJ databases">
        <title>Bird 10,000 Genomes (B10K) Project - Family phase.</title>
        <authorList>
            <person name="Zhang G."/>
        </authorList>
    </citation>
    <scope>NUCLEOTIDE SEQUENCE [LARGE SCALE GENOMIC DNA]</scope>
    <source>
        <strain evidence="22">B10K-DU-001-64</strain>
        <tissue evidence="22">Muscle</tissue>
    </source>
</reference>
<feature type="compositionally biased region" description="Polar residues" evidence="20">
    <location>
        <begin position="432"/>
        <end position="450"/>
    </location>
</feature>
<evidence type="ECO:0000256" key="5">
    <source>
        <dbReference type="ARBA" id="ARBA00022490"/>
    </source>
</evidence>
<dbReference type="Pfam" id="PF13923">
    <property type="entry name" value="zf-C3HC4_2"/>
    <property type="match status" value="1"/>
</dbReference>
<dbReference type="InterPro" id="IPR001841">
    <property type="entry name" value="Znf_RING"/>
</dbReference>
<dbReference type="GO" id="GO:0016874">
    <property type="term" value="F:ligase activity"/>
    <property type="evidence" value="ECO:0007669"/>
    <property type="project" value="UniProtKB-KW"/>
</dbReference>
<keyword evidence="12" id="KW-0862">Zinc</keyword>
<comment type="subcellular location">
    <subcellularLocation>
        <location evidence="2">Cytoplasm</location>
    </subcellularLocation>
</comment>
<proteinExistence type="predicted"/>
<dbReference type="InterPro" id="IPR013083">
    <property type="entry name" value="Znf_RING/FYVE/PHD"/>
</dbReference>
<dbReference type="PANTHER" id="PTHR13459:SF3">
    <property type="entry name" value="E3 UBIQUITIN-PROTEIN LIGASE RNF220"/>
    <property type="match status" value="1"/>
</dbReference>
<evidence type="ECO:0000313" key="23">
    <source>
        <dbReference type="Proteomes" id="UP000574691"/>
    </source>
</evidence>
<organism evidence="22 23">
    <name type="scientific">Burhinus bistriatus</name>
    <dbReference type="NCBI Taxonomy" id="240201"/>
    <lineage>
        <taxon>Eukaryota</taxon>
        <taxon>Metazoa</taxon>
        <taxon>Chordata</taxon>
        <taxon>Craniata</taxon>
        <taxon>Vertebrata</taxon>
        <taxon>Euteleostomi</taxon>
        <taxon>Archelosauria</taxon>
        <taxon>Archosauria</taxon>
        <taxon>Dinosauria</taxon>
        <taxon>Saurischia</taxon>
        <taxon>Theropoda</taxon>
        <taxon>Coelurosauria</taxon>
        <taxon>Aves</taxon>
        <taxon>Neognathae</taxon>
        <taxon>Neoaves</taxon>
        <taxon>Charadriiformes</taxon>
        <taxon>Burhinidae</taxon>
        <taxon>Burhinus</taxon>
    </lineage>
</organism>
<evidence type="ECO:0000256" key="10">
    <source>
        <dbReference type="ARBA" id="ARBA00022771"/>
    </source>
</evidence>
<evidence type="ECO:0000256" key="14">
    <source>
        <dbReference type="ARBA" id="ARBA00023054"/>
    </source>
</evidence>
<keyword evidence="13" id="KW-0832">Ubl conjugation</keyword>
<evidence type="ECO:0000256" key="17">
    <source>
        <dbReference type="ARBA" id="ARBA00079756"/>
    </source>
</evidence>
<evidence type="ECO:0000256" key="18">
    <source>
        <dbReference type="ARBA" id="ARBA00083046"/>
    </source>
</evidence>
<evidence type="ECO:0000256" key="11">
    <source>
        <dbReference type="ARBA" id="ARBA00022786"/>
    </source>
</evidence>